<accession>A0A9D5D4H6</accession>
<dbReference type="SMART" id="SM00340">
    <property type="entry name" value="HALZ"/>
    <property type="match status" value="1"/>
</dbReference>
<dbReference type="PANTHER" id="PTHR45714">
    <property type="entry name" value="HOMEOBOX-LEUCINE ZIPPER PROTEIN HAT14"/>
    <property type="match status" value="1"/>
</dbReference>
<evidence type="ECO:0000256" key="8">
    <source>
        <dbReference type="PROSITE-ProRule" id="PRU00108"/>
    </source>
</evidence>
<reference evidence="13" key="2">
    <citation type="journal article" date="2022" name="Hortic Res">
        <title>The genome of Dioscorea zingiberensis sheds light on the biosynthesis, origin and evolution of the medicinally important diosgenin saponins.</title>
        <authorList>
            <person name="Li Y."/>
            <person name="Tan C."/>
            <person name="Li Z."/>
            <person name="Guo J."/>
            <person name="Li S."/>
            <person name="Chen X."/>
            <person name="Wang C."/>
            <person name="Dai X."/>
            <person name="Yang H."/>
            <person name="Song W."/>
            <person name="Hou L."/>
            <person name="Xu J."/>
            <person name="Tong Z."/>
            <person name="Xu A."/>
            <person name="Yuan X."/>
            <person name="Wang W."/>
            <person name="Yang Q."/>
            <person name="Chen L."/>
            <person name="Sun Z."/>
            <person name="Wang K."/>
            <person name="Pan B."/>
            <person name="Chen J."/>
            <person name="Bao Y."/>
            <person name="Liu F."/>
            <person name="Qi X."/>
            <person name="Gang D.R."/>
            <person name="Wen J."/>
            <person name="Li J."/>
        </authorList>
    </citation>
    <scope>NUCLEOTIDE SEQUENCE</scope>
    <source>
        <strain evidence="13">Dzin_1.0</strain>
    </source>
</reference>
<comment type="caution">
    <text evidence="13">The sequence shown here is derived from an EMBL/GenBank/DDBJ whole genome shotgun (WGS) entry which is preliminary data.</text>
</comment>
<evidence type="ECO:0000256" key="1">
    <source>
        <dbReference type="ARBA" id="ARBA00004123"/>
    </source>
</evidence>
<evidence type="ECO:0000256" key="5">
    <source>
        <dbReference type="ARBA" id="ARBA00023155"/>
    </source>
</evidence>
<feature type="domain" description="Homeobox" evidence="12">
    <location>
        <begin position="62"/>
        <end position="122"/>
    </location>
</feature>
<dbReference type="GO" id="GO:0043565">
    <property type="term" value="F:sequence-specific DNA binding"/>
    <property type="evidence" value="ECO:0007669"/>
    <property type="project" value="InterPro"/>
</dbReference>
<dbReference type="PANTHER" id="PTHR45714:SF34">
    <property type="entry name" value="HOMEOBOX-LEUCINE ZIPPER PROTEIN HAT9"/>
    <property type="match status" value="1"/>
</dbReference>
<evidence type="ECO:0000256" key="2">
    <source>
        <dbReference type="ARBA" id="ARBA00006074"/>
    </source>
</evidence>
<name>A0A9D5D4H6_9LILI</name>
<evidence type="ECO:0000313" key="13">
    <source>
        <dbReference type="EMBL" id="KAJ0984192.1"/>
    </source>
</evidence>
<dbReference type="Gene3D" id="1.10.10.60">
    <property type="entry name" value="Homeodomain-like"/>
    <property type="match status" value="1"/>
</dbReference>
<proteinExistence type="inferred from homology"/>
<feature type="coiled-coil region" evidence="10">
    <location>
        <begin position="121"/>
        <end position="155"/>
    </location>
</feature>
<comment type="similarity">
    <text evidence="2">Belongs to the HD-ZIP homeobox family. Class II subfamily.</text>
</comment>
<dbReference type="SUPFAM" id="SSF46689">
    <property type="entry name" value="Homeodomain-like"/>
    <property type="match status" value="1"/>
</dbReference>
<keyword evidence="14" id="KW-1185">Reference proteome</keyword>
<feature type="compositionally biased region" description="Basic and acidic residues" evidence="11">
    <location>
        <begin position="17"/>
        <end position="34"/>
    </location>
</feature>
<evidence type="ECO:0000256" key="10">
    <source>
        <dbReference type="SAM" id="Coils"/>
    </source>
</evidence>
<dbReference type="Proteomes" id="UP001085076">
    <property type="component" value="Miscellaneous, Linkage group lg01"/>
</dbReference>
<evidence type="ECO:0000256" key="6">
    <source>
        <dbReference type="ARBA" id="ARBA00023163"/>
    </source>
</evidence>
<keyword evidence="3" id="KW-0805">Transcription regulation</keyword>
<dbReference type="OrthoDB" id="6159439at2759"/>
<gene>
    <name evidence="13" type="ORF">J5N97_002548</name>
</gene>
<keyword evidence="4 8" id="KW-0238">DNA-binding</keyword>
<dbReference type="PROSITE" id="PS50071">
    <property type="entry name" value="HOMEOBOX_2"/>
    <property type="match status" value="1"/>
</dbReference>
<dbReference type="InterPro" id="IPR017970">
    <property type="entry name" value="Homeobox_CS"/>
</dbReference>
<dbReference type="InterPro" id="IPR003106">
    <property type="entry name" value="Leu_zip_homeo"/>
</dbReference>
<sequence length="205" mass="23519">MEEEKENISLSLSIGRGHQDHDLVSEENHGKENKQPVQLHVLFPPPLESNQAEEEDDQTGGGNAPRKKLRLTKEQSDMLENSFRENAILNGNQKQELARRLDLQVRQVEVWFQNRRARTKLKKTEVECEFLKRYCQSLNEENRRLKRELQALKLPRPSSPLLLQLSKQETKNSTCPACMHSEAEGHGKSTASLDSGSEKSRIYSC</sequence>
<evidence type="ECO:0000256" key="3">
    <source>
        <dbReference type="ARBA" id="ARBA00023015"/>
    </source>
</evidence>
<reference evidence="13" key="1">
    <citation type="submission" date="2021-03" db="EMBL/GenBank/DDBJ databases">
        <authorList>
            <person name="Li Z."/>
            <person name="Yang C."/>
        </authorList>
    </citation>
    <scope>NUCLEOTIDE SEQUENCE</scope>
    <source>
        <strain evidence="13">Dzin_1.0</strain>
        <tissue evidence="13">Leaf</tissue>
    </source>
</reference>
<dbReference type="SMART" id="SM00389">
    <property type="entry name" value="HOX"/>
    <property type="match status" value="1"/>
</dbReference>
<dbReference type="GO" id="GO:0000981">
    <property type="term" value="F:DNA-binding transcription factor activity, RNA polymerase II-specific"/>
    <property type="evidence" value="ECO:0007669"/>
    <property type="project" value="InterPro"/>
</dbReference>
<dbReference type="InterPro" id="IPR009057">
    <property type="entry name" value="Homeodomain-like_sf"/>
</dbReference>
<feature type="region of interest" description="Disordered" evidence="11">
    <location>
        <begin position="174"/>
        <end position="205"/>
    </location>
</feature>
<dbReference type="InterPro" id="IPR001356">
    <property type="entry name" value="HD"/>
</dbReference>
<evidence type="ECO:0000256" key="9">
    <source>
        <dbReference type="RuleBase" id="RU000682"/>
    </source>
</evidence>
<comment type="subcellular location">
    <subcellularLocation>
        <location evidence="1 8 9">Nucleus</location>
    </subcellularLocation>
</comment>
<dbReference type="CDD" id="cd00086">
    <property type="entry name" value="homeodomain"/>
    <property type="match status" value="1"/>
</dbReference>
<dbReference type="Pfam" id="PF00046">
    <property type="entry name" value="Homeodomain"/>
    <property type="match status" value="1"/>
</dbReference>
<keyword evidence="10" id="KW-0175">Coiled coil</keyword>
<dbReference type="PROSITE" id="PS00027">
    <property type="entry name" value="HOMEOBOX_1"/>
    <property type="match status" value="1"/>
</dbReference>
<evidence type="ECO:0000313" key="14">
    <source>
        <dbReference type="Proteomes" id="UP001085076"/>
    </source>
</evidence>
<dbReference type="AlphaFoldDB" id="A0A9D5D4H6"/>
<organism evidence="13 14">
    <name type="scientific">Dioscorea zingiberensis</name>
    <dbReference type="NCBI Taxonomy" id="325984"/>
    <lineage>
        <taxon>Eukaryota</taxon>
        <taxon>Viridiplantae</taxon>
        <taxon>Streptophyta</taxon>
        <taxon>Embryophyta</taxon>
        <taxon>Tracheophyta</taxon>
        <taxon>Spermatophyta</taxon>
        <taxon>Magnoliopsida</taxon>
        <taxon>Liliopsida</taxon>
        <taxon>Dioscoreales</taxon>
        <taxon>Dioscoreaceae</taxon>
        <taxon>Dioscorea</taxon>
    </lineage>
</organism>
<keyword evidence="6" id="KW-0804">Transcription</keyword>
<evidence type="ECO:0000256" key="11">
    <source>
        <dbReference type="SAM" id="MobiDB-lite"/>
    </source>
</evidence>
<keyword evidence="5 8" id="KW-0371">Homeobox</keyword>
<dbReference type="InterPro" id="IPR050762">
    <property type="entry name" value="HD-ZIP_Homeobox_LZ_Class_II"/>
</dbReference>
<feature type="region of interest" description="Disordered" evidence="11">
    <location>
        <begin position="1"/>
        <end position="70"/>
    </location>
</feature>
<evidence type="ECO:0000256" key="7">
    <source>
        <dbReference type="ARBA" id="ARBA00023242"/>
    </source>
</evidence>
<protein>
    <recommendedName>
        <fullName evidence="12">Homeobox domain-containing protein</fullName>
    </recommendedName>
</protein>
<dbReference type="GO" id="GO:0005634">
    <property type="term" value="C:nucleus"/>
    <property type="evidence" value="ECO:0007669"/>
    <property type="project" value="UniProtKB-SubCell"/>
</dbReference>
<feature type="compositionally biased region" description="Basic and acidic residues" evidence="11">
    <location>
        <begin position="196"/>
        <end position="205"/>
    </location>
</feature>
<evidence type="ECO:0000259" key="12">
    <source>
        <dbReference type="PROSITE" id="PS50071"/>
    </source>
</evidence>
<dbReference type="EMBL" id="JAGGNH010000001">
    <property type="protein sequence ID" value="KAJ0984192.1"/>
    <property type="molecule type" value="Genomic_DNA"/>
</dbReference>
<evidence type="ECO:0000256" key="4">
    <source>
        <dbReference type="ARBA" id="ARBA00023125"/>
    </source>
</evidence>
<feature type="DNA-binding region" description="Homeobox" evidence="8">
    <location>
        <begin position="64"/>
        <end position="123"/>
    </location>
</feature>
<keyword evidence="7 8" id="KW-0539">Nucleus</keyword>